<keyword evidence="2" id="KW-1185">Reference proteome</keyword>
<feature type="non-terminal residue" evidence="1">
    <location>
        <position position="252"/>
    </location>
</feature>
<gene>
    <name evidence="1" type="ORF">GMARGA_LOCUS41955</name>
</gene>
<dbReference type="EMBL" id="CAJVQB010120390">
    <property type="protein sequence ID" value="CAG8853134.1"/>
    <property type="molecule type" value="Genomic_DNA"/>
</dbReference>
<evidence type="ECO:0000313" key="2">
    <source>
        <dbReference type="Proteomes" id="UP000789901"/>
    </source>
</evidence>
<sequence length="252" mass="29172">YKIQGIVSSSEKDQSCKYIQYLWTYEDFLASNLKSINPSQSSIFVDPKFIFFEKLLEKKHQREDQFNINSEMDKILPSQTVQMILSFSEVPIEFLNLLELEIFNKSYSNNTFNTNPTHKQWTEFARWAHFTNSKSYYTKFQNHSNGGSKKPLEHYDIPNAFQRNTTDKLIIADETIKNVISSINLSGYKHVLKPQCFKNTLDKTIVDFYTLSNPVVANNAKVVTFGAFTSSNNEPYTTANMASSHNKNYQQC</sequence>
<reference evidence="1 2" key="1">
    <citation type="submission" date="2021-06" db="EMBL/GenBank/DDBJ databases">
        <authorList>
            <person name="Kallberg Y."/>
            <person name="Tangrot J."/>
            <person name="Rosling A."/>
        </authorList>
    </citation>
    <scope>NUCLEOTIDE SEQUENCE [LARGE SCALE GENOMIC DNA]</scope>
    <source>
        <strain evidence="1 2">120-4 pot B 10/14</strain>
    </source>
</reference>
<evidence type="ECO:0000313" key="1">
    <source>
        <dbReference type="EMBL" id="CAG8853134.1"/>
    </source>
</evidence>
<feature type="non-terminal residue" evidence="1">
    <location>
        <position position="1"/>
    </location>
</feature>
<protein>
    <submittedName>
        <fullName evidence="1">35569_t:CDS:1</fullName>
    </submittedName>
</protein>
<proteinExistence type="predicted"/>
<name>A0ABN7XFX0_GIGMA</name>
<accession>A0ABN7XFX0</accession>
<comment type="caution">
    <text evidence="1">The sequence shown here is derived from an EMBL/GenBank/DDBJ whole genome shotgun (WGS) entry which is preliminary data.</text>
</comment>
<dbReference type="Proteomes" id="UP000789901">
    <property type="component" value="Unassembled WGS sequence"/>
</dbReference>
<organism evidence="1 2">
    <name type="scientific">Gigaspora margarita</name>
    <dbReference type="NCBI Taxonomy" id="4874"/>
    <lineage>
        <taxon>Eukaryota</taxon>
        <taxon>Fungi</taxon>
        <taxon>Fungi incertae sedis</taxon>
        <taxon>Mucoromycota</taxon>
        <taxon>Glomeromycotina</taxon>
        <taxon>Glomeromycetes</taxon>
        <taxon>Diversisporales</taxon>
        <taxon>Gigasporaceae</taxon>
        <taxon>Gigaspora</taxon>
    </lineage>
</organism>